<evidence type="ECO:0000256" key="1">
    <source>
        <dbReference type="SAM" id="MobiDB-lite"/>
    </source>
</evidence>
<dbReference type="PANTHER" id="PTHR15633">
    <property type="entry name" value="NUCLEOLAR PROTEIN 11"/>
    <property type="match status" value="1"/>
</dbReference>
<dbReference type="GO" id="GO:0003723">
    <property type="term" value="F:RNA binding"/>
    <property type="evidence" value="ECO:0007669"/>
    <property type="project" value="TreeGrafter"/>
</dbReference>
<evidence type="ECO:0000313" key="3">
    <source>
        <dbReference type="Proteomes" id="UP001212841"/>
    </source>
</evidence>
<accession>A0AAD5S4G7</accession>
<gene>
    <name evidence="2" type="ORF">HK097_002360</name>
</gene>
<comment type="caution">
    <text evidence="2">The sequence shown here is derived from an EMBL/GenBank/DDBJ whole genome shotgun (WGS) entry which is preliminary data.</text>
</comment>
<feature type="region of interest" description="Disordered" evidence="1">
    <location>
        <begin position="31"/>
        <end position="51"/>
    </location>
</feature>
<feature type="region of interest" description="Disordered" evidence="1">
    <location>
        <begin position="503"/>
        <end position="546"/>
    </location>
</feature>
<feature type="region of interest" description="Disordered" evidence="1">
    <location>
        <begin position="114"/>
        <end position="137"/>
    </location>
</feature>
<dbReference type="GO" id="GO:0005730">
    <property type="term" value="C:nucleolus"/>
    <property type="evidence" value="ECO:0007669"/>
    <property type="project" value="TreeGrafter"/>
</dbReference>
<proteinExistence type="predicted"/>
<reference evidence="2" key="1">
    <citation type="submission" date="2020-05" db="EMBL/GenBank/DDBJ databases">
        <title>Phylogenomic resolution of chytrid fungi.</title>
        <authorList>
            <person name="Stajich J.E."/>
            <person name="Amses K."/>
            <person name="Simmons R."/>
            <person name="Seto K."/>
            <person name="Myers J."/>
            <person name="Bonds A."/>
            <person name="Quandt C.A."/>
            <person name="Barry K."/>
            <person name="Liu P."/>
            <person name="Grigoriev I."/>
            <person name="Longcore J.E."/>
            <person name="James T.Y."/>
        </authorList>
    </citation>
    <scope>NUCLEOTIDE SEQUENCE</scope>
    <source>
        <strain evidence="2">JEL0318</strain>
    </source>
</reference>
<dbReference type="PANTHER" id="PTHR15633:SF2">
    <property type="entry name" value="NUCLEOLAR PROTEIN 11"/>
    <property type="match status" value="1"/>
</dbReference>
<name>A0AAD5S4G7_9FUNG</name>
<dbReference type="GO" id="GO:0030490">
    <property type="term" value="P:maturation of SSU-rRNA"/>
    <property type="evidence" value="ECO:0007669"/>
    <property type="project" value="InterPro"/>
</dbReference>
<feature type="compositionally biased region" description="Polar residues" evidence="1">
    <location>
        <begin position="114"/>
        <end position="123"/>
    </location>
</feature>
<protein>
    <submittedName>
        <fullName evidence="2">Uncharacterized protein</fullName>
    </submittedName>
</protein>
<dbReference type="InterPro" id="IPR042859">
    <property type="entry name" value="NOL11"/>
</dbReference>
<dbReference type="AlphaFoldDB" id="A0AAD5S4G7"/>
<feature type="compositionally biased region" description="Low complexity" evidence="1">
    <location>
        <begin position="506"/>
        <end position="519"/>
    </location>
</feature>
<dbReference type="Proteomes" id="UP001212841">
    <property type="component" value="Unassembled WGS sequence"/>
</dbReference>
<organism evidence="2 3">
    <name type="scientific">Rhizophlyctis rosea</name>
    <dbReference type="NCBI Taxonomy" id="64517"/>
    <lineage>
        <taxon>Eukaryota</taxon>
        <taxon>Fungi</taxon>
        <taxon>Fungi incertae sedis</taxon>
        <taxon>Chytridiomycota</taxon>
        <taxon>Chytridiomycota incertae sedis</taxon>
        <taxon>Chytridiomycetes</taxon>
        <taxon>Rhizophlyctidales</taxon>
        <taxon>Rhizophlyctidaceae</taxon>
        <taxon>Rhizophlyctis</taxon>
    </lineage>
</organism>
<dbReference type="EMBL" id="JADGJD010001500">
    <property type="protein sequence ID" value="KAJ3041243.1"/>
    <property type="molecule type" value="Genomic_DNA"/>
</dbReference>
<keyword evidence="3" id="KW-1185">Reference proteome</keyword>
<evidence type="ECO:0000313" key="2">
    <source>
        <dbReference type="EMBL" id="KAJ3041243.1"/>
    </source>
</evidence>
<sequence length="714" mass="77153">MPPRLQIQSSTPLNTQPLTVELPKKFYLAKASSNSTDRKTPKGPDAAKSNVPKQFLSAGVPERVGSQEYEAAILTVQGAGIYLYDLATSQPVQSWSVAPGTVFTSPARFVPSVSHSAQTTNFPETPAEDGTEGVNSTLRSGDVFVGVETALSGSKKQGDGQQLWRFDVASVENIAGAQPEKFNLPHAIQSLFPISTSVASPASHLVITHPAGHISIYPRTNLQPSQPTAFYAPDSQQTVLWSKGFQQTLDANTEVEGDNLSETHHIVNVLHSSSSNSYTLRIHTVSALSMTQTEYALPTPPMDENAPKRIRGVSSVIVGVSFVLCGDSRGGVLGKLVVAYPTRLKVYTVPAVGTFLLETLTIPLTNGLYQSSHVDASTLSQPGGVKVQCLSEEYVAILGSERNGNVDEDRLFIWDLKYGTLQYEGALRPGNAESEGLDAGVTVVANSLLWTDLYQTSTSGRAILVTRSSIISTSPLKFKSTVTSTPFYTPRLTLASALGQGIAPRSGSKQSKSQPKSLSINGNGLVGTVQTPLPHPLVQPRSDDSDPVRDFKSLLTAMNDLDAKHVQNLEVLPELTQTVKAFESFLRGWIVEKCKLSSGSGQTPQQQGFEKLTFEQLPHVEFSGLVLSRVWIKIMECVEKSTEAKAKDIIPRRFINYLLRTRQLSTRSVPGGVVGLVTRARDVELFQGVLARVGDLKEKELVAGVSWIVGDGRE</sequence>
<feature type="non-terminal residue" evidence="2">
    <location>
        <position position="714"/>
    </location>
</feature>